<proteinExistence type="predicted"/>
<evidence type="ECO:0000256" key="1">
    <source>
        <dbReference type="SAM" id="MobiDB-lite"/>
    </source>
</evidence>
<keyword evidence="3" id="KW-1185">Reference proteome</keyword>
<feature type="compositionally biased region" description="Low complexity" evidence="1">
    <location>
        <begin position="67"/>
        <end position="78"/>
    </location>
</feature>
<dbReference type="AlphaFoldDB" id="A0A9P4HYV2"/>
<organism evidence="2 3">
    <name type="scientific">Saccharata proteae CBS 121410</name>
    <dbReference type="NCBI Taxonomy" id="1314787"/>
    <lineage>
        <taxon>Eukaryota</taxon>
        <taxon>Fungi</taxon>
        <taxon>Dikarya</taxon>
        <taxon>Ascomycota</taxon>
        <taxon>Pezizomycotina</taxon>
        <taxon>Dothideomycetes</taxon>
        <taxon>Dothideomycetes incertae sedis</taxon>
        <taxon>Botryosphaeriales</taxon>
        <taxon>Saccharataceae</taxon>
        <taxon>Saccharata</taxon>
    </lineage>
</organism>
<dbReference type="Proteomes" id="UP000799776">
    <property type="component" value="Unassembled WGS sequence"/>
</dbReference>
<feature type="compositionally biased region" description="Low complexity" evidence="1">
    <location>
        <begin position="1"/>
        <end position="17"/>
    </location>
</feature>
<evidence type="ECO:0000313" key="2">
    <source>
        <dbReference type="EMBL" id="KAF2088579.1"/>
    </source>
</evidence>
<accession>A0A9P4HYV2</accession>
<evidence type="ECO:0000313" key="3">
    <source>
        <dbReference type="Proteomes" id="UP000799776"/>
    </source>
</evidence>
<reference evidence="2" key="1">
    <citation type="journal article" date="2020" name="Stud. Mycol.">
        <title>101 Dothideomycetes genomes: a test case for predicting lifestyles and emergence of pathogens.</title>
        <authorList>
            <person name="Haridas S."/>
            <person name="Albert R."/>
            <person name="Binder M."/>
            <person name="Bloem J."/>
            <person name="Labutti K."/>
            <person name="Salamov A."/>
            <person name="Andreopoulos B."/>
            <person name="Baker S."/>
            <person name="Barry K."/>
            <person name="Bills G."/>
            <person name="Bluhm B."/>
            <person name="Cannon C."/>
            <person name="Castanera R."/>
            <person name="Culley D."/>
            <person name="Daum C."/>
            <person name="Ezra D."/>
            <person name="Gonzalez J."/>
            <person name="Henrissat B."/>
            <person name="Kuo A."/>
            <person name="Liang C."/>
            <person name="Lipzen A."/>
            <person name="Lutzoni F."/>
            <person name="Magnuson J."/>
            <person name="Mondo S."/>
            <person name="Nolan M."/>
            <person name="Ohm R."/>
            <person name="Pangilinan J."/>
            <person name="Park H.-J."/>
            <person name="Ramirez L."/>
            <person name="Alfaro M."/>
            <person name="Sun H."/>
            <person name="Tritt A."/>
            <person name="Yoshinaga Y."/>
            <person name="Zwiers L.-H."/>
            <person name="Turgeon B."/>
            <person name="Goodwin S."/>
            <person name="Spatafora J."/>
            <person name="Crous P."/>
            <person name="Grigoriev I."/>
        </authorList>
    </citation>
    <scope>NUCLEOTIDE SEQUENCE</scope>
    <source>
        <strain evidence="2">CBS 121410</strain>
    </source>
</reference>
<gene>
    <name evidence="2" type="ORF">K490DRAFT_39421</name>
</gene>
<feature type="region of interest" description="Disordered" evidence="1">
    <location>
        <begin position="59"/>
        <end position="84"/>
    </location>
</feature>
<protein>
    <submittedName>
        <fullName evidence="2">Uncharacterized protein</fullName>
    </submittedName>
</protein>
<sequence>MAAPANTPQPQQTPHPNKTSHPMAKPASPGAQNRERERVSLLLEINRELLQEILKLQEQGKGGVVSQPAPNQDPQNPAEAKQASKEYIDCMRRLQANLSWLATSAERSHKPNQVIPPGPAIMAAPQQPQVLMEMYNKLQTMFPGWKGQLPKTGQSPGRQPGPPNP</sequence>
<dbReference type="OrthoDB" id="2530523at2759"/>
<dbReference type="EMBL" id="ML978716">
    <property type="protein sequence ID" value="KAF2088579.1"/>
    <property type="molecule type" value="Genomic_DNA"/>
</dbReference>
<name>A0A9P4HYV2_9PEZI</name>
<comment type="caution">
    <text evidence="2">The sequence shown here is derived from an EMBL/GenBank/DDBJ whole genome shotgun (WGS) entry which is preliminary data.</text>
</comment>
<feature type="region of interest" description="Disordered" evidence="1">
    <location>
        <begin position="1"/>
        <end position="38"/>
    </location>
</feature>
<feature type="region of interest" description="Disordered" evidence="1">
    <location>
        <begin position="143"/>
        <end position="165"/>
    </location>
</feature>